<feature type="compositionally biased region" description="Basic and acidic residues" evidence="6">
    <location>
        <begin position="34"/>
        <end position="47"/>
    </location>
</feature>
<dbReference type="OrthoDB" id="19923at2759"/>
<sequence length="528" mass="58197">MSSQLDEQPPERGDRRGHADAAVQPAVPVAAHTTTREVKQGGEHRDPAPGVVSPADSDNPAADRRLVRKLDLIVLPTMLIITMLSFLDRINMNAARKQNLLPDLDLTPKKYSVANFVCFILLIVLGVPSNVILCKVRPSFYLGGLMLAWGVVNLSMGFVHRADSLVALRFFFGAFAAGSQPAILVLITSFYKRYELQKRLTFVFCGDILAAAFNHLLGYAIGKGRRGHGGFHGWHWVFIVEGAFTAGVGLLIACARPIDWPEQCWFLSDNEKQRLAQRLEADSPGLNSVSRLTSRTLAHILTDYKIWLGTLVCIGMATASHGTAMFMSSILHDFGWKSRDVQIHTIPVYLVSAVVALCVAWLSDRMRLRYVFVMAGTVVATIGYCMLLDQTWMNREAKYGASFLINVGGYTALPLSAGWLANNLAGRWKRAIGLAIQSTLGHLGPLIASNVYVAYESPSYPSGYGATLALLWMGALAATAMAYLLWEENRRRDYEESEERRRRPPGPVRPAAVVAGTGEKHPTFRYTT</sequence>
<keyword evidence="5 7" id="KW-0472">Membrane</keyword>
<evidence type="ECO:0000256" key="1">
    <source>
        <dbReference type="ARBA" id="ARBA00004141"/>
    </source>
</evidence>
<evidence type="ECO:0000256" key="2">
    <source>
        <dbReference type="ARBA" id="ARBA00022448"/>
    </source>
</evidence>
<reference evidence="8 9" key="1">
    <citation type="journal article" date="2016" name="Genome Biol. Evol.">
        <title>Divergent and convergent evolution of fungal pathogenicity.</title>
        <authorList>
            <person name="Shang Y."/>
            <person name="Xiao G."/>
            <person name="Zheng P."/>
            <person name="Cen K."/>
            <person name="Zhan S."/>
            <person name="Wang C."/>
        </authorList>
    </citation>
    <scope>NUCLEOTIDE SEQUENCE [LARGE SCALE GENOMIC DNA]</scope>
    <source>
        <strain evidence="8 9">RCEF 264</strain>
    </source>
</reference>
<evidence type="ECO:0000256" key="5">
    <source>
        <dbReference type="ARBA" id="ARBA00023136"/>
    </source>
</evidence>
<keyword evidence="3 7" id="KW-0812">Transmembrane</keyword>
<protein>
    <submittedName>
        <fullName evidence="8">Major facilitator superfamily domain, general substrate transporter</fullName>
    </submittedName>
</protein>
<feature type="compositionally biased region" description="Basic and acidic residues" evidence="6">
    <location>
        <begin position="9"/>
        <end position="19"/>
    </location>
</feature>
<dbReference type="Gene3D" id="1.20.1250.20">
    <property type="entry name" value="MFS general substrate transporter like domains"/>
    <property type="match status" value="2"/>
</dbReference>
<name>A0A167RVD9_9HYPO</name>
<evidence type="ECO:0000256" key="4">
    <source>
        <dbReference type="ARBA" id="ARBA00022989"/>
    </source>
</evidence>
<dbReference type="PANTHER" id="PTHR43791">
    <property type="entry name" value="PERMEASE-RELATED"/>
    <property type="match status" value="1"/>
</dbReference>
<feature type="transmembrane region" description="Helical" evidence="7">
    <location>
        <begin position="432"/>
        <end position="452"/>
    </location>
</feature>
<proteinExistence type="predicted"/>
<feature type="transmembrane region" description="Helical" evidence="7">
    <location>
        <begin position="464"/>
        <end position="486"/>
    </location>
</feature>
<feature type="transmembrane region" description="Helical" evidence="7">
    <location>
        <begin position="72"/>
        <end position="92"/>
    </location>
</feature>
<feature type="transmembrane region" description="Helical" evidence="7">
    <location>
        <begin position="166"/>
        <end position="188"/>
    </location>
</feature>
<dbReference type="Pfam" id="PF07690">
    <property type="entry name" value="MFS_1"/>
    <property type="match status" value="1"/>
</dbReference>
<evidence type="ECO:0000256" key="7">
    <source>
        <dbReference type="SAM" id="Phobius"/>
    </source>
</evidence>
<comment type="caution">
    <text evidence="8">The sequence shown here is derived from an EMBL/GenBank/DDBJ whole genome shotgun (WGS) entry which is preliminary data.</text>
</comment>
<feature type="transmembrane region" description="Helical" evidence="7">
    <location>
        <begin position="343"/>
        <end position="363"/>
    </location>
</feature>
<feature type="compositionally biased region" description="Low complexity" evidence="6">
    <location>
        <begin position="20"/>
        <end position="31"/>
    </location>
</feature>
<feature type="transmembrane region" description="Helical" evidence="7">
    <location>
        <begin position="140"/>
        <end position="160"/>
    </location>
</feature>
<dbReference type="InterPro" id="IPR011701">
    <property type="entry name" value="MFS"/>
</dbReference>
<evidence type="ECO:0000313" key="8">
    <source>
        <dbReference type="EMBL" id="OAA58977.1"/>
    </source>
</evidence>
<keyword evidence="2" id="KW-0813">Transport</keyword>
<organism evidence="8 9">
    <name type="scientific">Niveomyces insectorum RCEF 264</name>
    <dbReference type="NCBI Taxonomy" id="1081102"/>
    <lineage>
        <taxon>Eukaryota</taxon>
        <taxon>Fungi</taxon>
        <taxon>Dikarya</taxon>
        <taxon>Ascomycota</taxon>
        <taxon>Pezizomycotina</taxon>
        <taxon>Sordariomycetes</taxon>
        <taxon>Hypocreomycetidae</taxon>
        <taxon>Hypocreales</taxon>
        <taxon>Cordycipitaceae</taxon>
        <taxon>Niveomyces</taxon>
    </lineage>
</organism>
<feature type="transmembrane region" description="Helical" evidence="7">
    <location>
        <begin position="233"/>
        <end position="253"/>
    </location>
</feature>
<feature type="transmembrane region" description="Helical" evidence="7">
    <location>
        <begin position="112"/>
        <end position="133"/>
    </location>
</feature>
<feature type="region of interest" description="Disordered" evidence="6">
    <location>
        <begin position="1"/>
        <end position="59"/>
    </location>
</feature>
<dbReference type="Proteomes" id="UP000076874">
    <property type="component" value="Unassembled WGS sequence"/>
</dbReference>
<dbReference type="AlphaFoldDB" id="A0A167RVD9"/>
<feature type="transmembrane region" description="Helical" evidence="7">
    <location>
        <begin position="200"/>
        <end position="221"/>
    </location>
</feature>
<dbReference type="InterPro" id="IPR036259">
    <property type="entry name" value="MFS_trans_sf"/>
</dbReference>
<feature type="transmembrane region" description="Helical" evidence="7">
    <location>
        <begin position="370"/>
        <end position="393"/>
    </location>
</feature>
<dbReference type="GO" id="GO:0022857">
    <property type="term" value="F:transmembrane transporter activity"/>
    <property type="evidence" value="ECO:0007669"/>
    <property type="project" value="InterPro"/>
</dbReference>
<keyword evidence="4 7" id="KW-1133">Transmembrane helix</keyword>
<feature type="region of interest" description="Disordered" evidence="6">
    <location>
        <begin position="494"/>
        <end position="514"/>
    </location>
</feature>
<feature type="transmembrane region" description="Helical" evidence="7">
    <location>
        <begin position="306"/>
        <end position="331"/>
    </location>
</feature>
<comment type="subcellular location">
    <subcellularLocation>
        <location evidence="1">Membrane</location>
        <topology evidence="1">Multi-pass membrane protein</topology>
    </subcellularLocation>
</comment>
<dbReference type="SUPFAM" id="SSF103473">
    <property type="entry name" value="MFS general substrate transporter"/>
    <property type="match status" value="1"/>
</dbReference>
<dbReference type="EMBL" id="AZHD01000011">
    <property type="protein sequence ID" value="OAA58977.1"/>
    <property type="molecule type" value="Genomic_DNA"/>
</dbReference>
<dbReference type="PANTHER" id="PTHR43791:SF52">
    <property type="entry name" value="TRANSPORTER, PUTATIVE (AFU_ORTHOLOGUE AFUA_1G11820)-RELATED"/>
    <property type="match status" value="1"/>
</dbReference>
<accession>A0A167RVD9</accession>
<dbReference type="FunFam" id="1.20.1250.20:FF:000013">
    <property type="entry name" value="MFS general substrate transporter"/>
    <property type="match status" value="1"/>
</dbReference>
<evidence type="ECO:0000256" key="3">
    <source>
        <dbReference type="ARBA" id="ARBA00022692"/>
    </source>
</evidence>
<evidence type="ECO:0000313" key="9">
    <source>
        <dbReference type="Proteomes" id="UP000076874"/>
    </source>
</evidence>
<dbReference type="GO" id="GO:0016020">
    <property type="term" value="C:membrane"/>
    <property type="evidence" value="ECO:0007669"/>
    <property type="project" value="UniProtKB-SubCell"/>
</dbReference>
<keyword evidence="9" id="KW-1185">Reference proteome</keyword>
<evidence type="ECO:0000256" key="6">
    <source>
        <dbReference type="SAM" id="MobiDB-lite"/>
    </source>
</evidence>
<gene>
    <name evidence="8" type="ORF">SPI_06179</name>
</gene>
<feature type="transmembrane region" description="Helical" evidence="7">
    <location>
        <begin position="399"/>
        <end position="420"/>
    </location>
</feature>